<dbReference type="InterPro" id="IPR033932">
    <property type="entry name" value="YtcJ-like"/>
</dbReference>
<dbReference type="SUPFAM" id="SSF51338">
    <property type="entry name" value="Composite domain of metallo-dependent hydrolases"/>
    <property type="match status" value="1"/>
</dbReference>
<dbReference type="Gene3D" id="2.30.40.10">
    <property type="entry name" value="Urease, subunit C, domain 1"/>
    <property type="match status" value="1"/>
</dbReference>
<keyword evidence="3" id="KW-0378">Hydrolase</keyword>
<evidence type="ECO:0000256" key="1">
    <source>
        <dbReference type="SAM" id="MobiDB-lite"/>
    </source>
</evidence>
<dbReference type="InterPro" id="IPR013108">
    <property type="entry name" value="Amidohydro_3"/>
</dbReference>
<feature type="domain" description="Amidohydrolase 3" evidence="2">
    <location>
        <begin position="46"/>
        <end position="540"/>
    </location>
</feature>
<proteinExistence type="predicted"/>
<keyword evidence="4" id="KW-1185">Reference proteome</keyword>
<dbReference type="RefSeq" id="WP_121806511.1">
    <property type="nucleotide sequence ID" value="NZ_RDBE01000007.1"/>
</dbReference>
<dbReference type="InterPro" id="IPR011059">
    <property type="entry name" value="Metal-dep_hydrolase_composite"/>
</dbReference>
<sequence length="545" mass="58040">MRSPRVAIVDGHLFTPAGIVHDTLLLEAGRIVAVGGADAEREGATVIDAAGGLVVPGFQDCHVHPVHAGLEMLACDLGGLSSREEYLARIRAYAEEHPAAAWITGGGWSMEAFPGGIAQAGDLDDVAPGRPVYLPSRDGHSAWVSTAALRAADITRDTPDPTDGRIERTPDGEPDGTLQEGAMRLVADLVEKPSQGDVEQALLLAQDRLLAWGVTGWQDAMVGASNDVPDILPAYLELARSGRLRARVVGALWWDRTRGLEQIEELVEKRARAAEAGFRAEAVKIMQDGVAENFTAGMLEPYLDGCGCVTANSGKSFVPPELLAEASVRLDALGFQLHFHALGDRAVRESLDAVAAARAANGEHDHRHTLAHLQVVHPDDVPRFAELGVVANLQPYWACHEPQMDELTVPFLGAERARHQYPFGALHRSGARLASGSDWPVSTADPLAIVHVAVNRALVEADGGYAEAFLGEQALSLADAITAHTAGTAYLNHDEEHSGELVAGKVADVVVLDRDPFEHPLAEVGLTEVAHTLVGGEVVHSRDAR</sequence>
<dbReference type="AlphaFoldDB" id="A0A3L8P1V9"/>
<dbReference type="GO" id="GO:0016810">
    <property type="term" value="F:hydrolase activity, acting on carbon-nitrogen (but not peptide) bonds"/>
    <property type="evidence" value="ECO:0007669"/>
    <property type="project" value="InterPro"/>
</dbReference>
<gene>
    <name evidence="3" type="ORF">D9V37_10040</name>
</gene>
<dbReference type="EMBL" id="RDBE01000007">
    <property type="protein sequence ID" value="RLV49410.1"/>
    <property type="molecule type" value="Genomic_DNA"/>
</dbReference>
<organism evidence="3 4">
    <name type="scientific">Nocardioides mangrovicus</name>
    <dbReference type="NCBI Taxonomy" id="2478913"/>
    <lineage>
        <taxon>Bacteria</taxon>
        <taxon>Bacillati</taxon>
        <taxon>Actinomycetota</taxon>
        <taxon>Actinomycetes</taxon>
        <taxon>Propionibacteriales</taxon>
        <taxon>Nocardioidaceae</taxon>
        <taxon>Nocardioides</taxon>
    </lineage>
</organism>
<dbReference type="PANTHER" id="PTHR22642:SF2">
    <property type="entry name" value="PROTEIN LONG AFTER FAR-RED 3"/>
    <property type="match status" value="1"/>
</dbReference>
<name>A0A3L8P1V9_9ACTN</name>
<dbReference type="Pfam" id="PF07969">
    <property type="entry name" value="Amidohydro_3"/>
    <property type="match status" value="1"/>
</dbReference>
<evidence type="ECO:0000259" key="2">
    <source>
        <dbReference type="Pfam" id="PF07969"/>
    </source>
</evidence>
<reference evidence="3 4" key="1">
    <citation type="submission" date="2018-10" db="EMBL/GenBank/DDBJ databases">
        <title>Marmoricola sp. 4Q3S-7 whole genome shotgun sequence.</title>
        <authorList>
            <person name="Li F."/>
        </authorList>
    </citation>
    <scope>NUCLEOTIDE SEQUENCE [LARGE SCALE GENOMIC DNA]</scope>
    <source>
        <strain evidence="3 4">4Q3S-7</strain>
    </source>
</reference>
<dbReference type="PANTHER" id="PTHR22642">
    <property type="entry name" value="IMIDAZOLONEPROPIONASE"/>
    <property type="match status" value="1"/>
</dbReference>
<comment type="caution">
    <text evidence="3">The sequence shown here is derived from an EMBL/GenBank/DDBJ whole genome shotgun (WGS) entry which is preliminary data.</text>
</comment>
<feature type="compositionally biased region" description="Basic and acidic residues" evidence="1">
    <location>
        <begin position="155"/>
        <end position="171"/>
    </location>
</feature>
<protein>
    <submittedName>
        <fullName evidence="3">Amidohydrolase</fullName>
    </submittedName>
</protein>
<evidence type="ECO:0000313" key="4">
    <source>
        <dbReference type="Proteomes" id="UP000281708"/>
    </source>
</evidence>
<dbReference type="CDD" id="cd01300">
    <property type="entry name" value="YtcJ_like"/>
    <property type="match status" value="1"/>
</dbReference>
<dbReference type="Gene3D" id="3.20.20.140">
    <property type="entry name" value="Metal-dependent hydrolases"/>
    <property type="match status" value="1"/>
</dbReference>
<dbReference type="Proteomes" id="UP000281708">
    <property type="component" value="Unassembled WGS sequence"/>
</dbReference>
<dbReference type="Gene3D" id="3.10.310.70">
    <property type="match status" value="1"/>
</dbReference>
<dbReference type="InterPro" id="IPR032466">
    <property type="entry name" value="Metal_Hydrolase"/>
</dbReference>
<accession>A0A3L8P1V9</accession>
<dbReference type="SUPFAM" id="SSF51556">
    <property type="entry name" value="Metallo-dependent hydrolases"/>
    <property type="match status" value="1"/>
</dbReference>
<feature type="region of interest" description="Disordered" evidence="1">
    <location>
        <begin position="155"/>
        <end position="176"/>
    </location>
</feature>
<dbReference type="OrthoDB" id="3173428at2"/>
<evidence type="ECO:0000313" key="3">
    <source>
        <dbReference type="EMBL" id="RLV49410.1"/>
    </source>
</evidence>